<keyword evidence="2 6" id="KW-0812">Transmembrane</keyword>
<dbReference type="GO" id="GO:0046677">
    <property type="term" value="P:response to antibiotic"/>
    <property type="evidence" value="ECO:0007669"/>
    <property type="project" value="UniProtKB-KW"/>
</dbReference>
<evidence type="ECO:0000256" key="6">
    <source>
        <dbReference type="RuleBase" id="RU361157"/>
    </source>
</evidence>
<proteinExistence type="inferred from homology"/>
<dbReference type="PANTHER" id="PTHR43229">
    <property type="entry name" value="NODULATION PROTEIN J"/>
    <property type="match status" value="1"/>
</dbReference>
<feature type="transmembrane region" description="Helical" evidence="6">
    <location>
        <begin position="101"/>
        <end position="125"/>
    </location>
</feature>
<dbReference type="PIRSF" id="PIRSF006648">
    <property type="entry name" value="DrrB"/>
    <property type="match status" value="1"/>
</dbReference>
<feature type="transmembrane region" description="Helical" evidence="6">
    <location>
        <begin position="223"/>
        <end position="242"/>
    </location>
</feature>
<dbReference type="PANTHER" id="PTHR43229:SF6">
    <property type="entry name" value="ABC-TYPE MULTIDRUG TRANSPORT SYSTEM, PERMEASE COMPONENT"/>
    <property type="match status" value="1"/>
</dbReference>
<dbReference type="PRINTS" id="PR00164">
    <property type="entry name" value="ABC2TRNSPORT"/>
</dbReference>
<dbReference type="GO" id="GO:0043190">
    <property type="term" value="C:ATP-binding cassette (ABC) transporter complex"/>
    <property type="evidence" value="ECO:0007669"/>
    <property type="project" value="InterPro"/>
</dbReference>
<evidence type="ECO:0000256" key="5">
    <source>
        <dbReference type="ARBA" id="ARBA00023251"/>
    </source>
</evidence>
<comment type="subcellular location">
    <subcellularLocation>
        <location evidence="6">Cell membrane</location>
        <topology evidence="6">Multi-pass membrane protein</topology>
    </subcellularLocation>
    <subcellularLocation>
        <location evidence="1">Membrane</location>
        <topology evidence="1">Multi-pass membrane protein</topology>
    </subcellularLocation>
</comment>
<keyword evidence="3 6" id="KW-1133">Transmembrane helix</keyword>
<evidence type="ECO:0000259" key="7">
    <source>
        <dbReference type="PROSITE" id="PS51012"/>
    </source>
</evidence>
<name>A0AAU1IAT3_9ACTN</name>
<sequence length="251" mass="26877">MSAYGALTASGYRAQVRDTATLFFTFAFPLVFLLVFGLIFSGQEVEETGRPYISYIAPGVMSWGVANAAVFGIAFTLMQWRRDDLLRLIRMTPTSLPTVLASRYVLALAVGAVQAVLFVAVAMLPGFGLELDARWPLALPVLVLGITAFLSIGVIIGSYADTPEAVAAIANFMMVPMAFLSGSFFPLDLMPSWLHTISRVLPLRYFNDAVSAALTGNGSLGDIGIGCAALVGFTVVFAAIGLKTFRWSNRA</sequence>
<feature type="transmembrane region" description="Helical" evidence="6">
    <location>
        <begin position="60"/>
        <end position="80"/>
    </location>
</feature>
<keyword evidence="5" id="KW-0046">Antibiotic resistance</keyword>
<dbReference type="InterPro" id="IPR047817">
    <property type="entry name" value="ABC2_TM_bact-type"/>
</dbReference>
<evidence type="ECO:0000256" key="3">
    <source>
        <dbReference type="ARBA" id="ARBA00022989"/>
    </source>
</evidence>
<evidence type="ECO:0000256" key="2">
    <source>
        <dbReference type="ARBA" id="ARBA00022692"/>
    </source>
</evidence>
<protein>
    <recommendedName>
        <fullName evidence="6">Transport permease protein</fullName>
    </recommendedName>
</protein>
<gene>
    <name evidence="8" type="ORF">OG477_40490</name>
</gene>
<dbReference type="PROSITE" id="PS51012">
    <property type="entry name" value="ABC_TM2"/>
    <property type="match status" value="1"/>
</dbReference>
<feature type="transmembrane region" description="Helical" evidence="6">
    <location>
        <begin position="20"/>
        <end position="40"/>
    </location>
</feature>
<organism evidence="8">
    <name type="scientific">Streptomyces sp. NBC_00180</name>
    <dbReference type="NCBI Taxonomy" id="2903632"/>
    <lineage>
        <taxon>Bacteria</taxon>
        <taxon>Bacillati</taxon>
        <taxon>Actinomycetota</taxon>
        <taxon>Actinomycetes</taxon>
        <taxon>Kitasatosporales</taxon>
        <taxon>Streptomycetaceae</taxon>
        <taxon>Streptomyces</taxon>
    </lineage>
</organism>
<dbReference type="AlphaFoldDB" id="A0AAU1IAT3"/>
<keyword evidence="6" id="KW-0813">Transport</keyword>
<keyword evidence="6" id="KW-1003">Cell membrane</keyword>
<evidence type="ECO:0000256" key="4">
    <source>
        <dbReference type="ARBA" id="ARBA00023136"/>
    </source>
</evidence>
<dbReference type="GO" id="GO:0140359">
    <property type="term" value="F:ABC-type transporter activity"/>
    <property type="evidence" value="ECO:0007669"/>
    <property type="project" value="InterPro"/>
</dbReference>
<feature type="domain" description="ABC transmembrane type-2" evidence="7">
    <location>
        <begin position="20"/>
        <end position="248"/>
    </location>
</feature>
<comment type="similarity">
    <text evidence="6">Belongs to the ABC-2 integral membrane protein family.</text>
</comment>
<feature type="transmembrane region" description="Helical" evidence="6">
    <location>
        <begin position="137"/>
        <end position="159"/>
    </location>
</feature>
<evidence type="ECO:0000313" key="8">
    <source>
        <dbReference type="EMBL" id="WTP91234.1"/>
    </source>
</evidence>
<dbReference type="InterPro" id="IPR000412">
    <property type="entry name" value="ABC_2_transport"/>
</dbReference>
<dbReference type="Pfam" id="PF01061">
    <property type="entry name" value="ABC2_membrane"/>
    <property type="match status" value="1"/>
</dbReference>
<dbReference type="InterPro" id="IPR013525">
    <property type="entry name" value="ABC2_TM"/>
</dbReference>
<accession>A0AAU1IAT3</accession>
<keyword evidence="4 6" id="KW-0472">Membrane</keyword>
<evidence type="ECO:0000256" key="1">
    <source>
        <dbReference type="ARBA" id="ARBA00004141"/>
    </source>
</evidence>
<feature type="transmembrane region" description="Helical" evidence="6">
    <location>
        <begin position="166"/>
        <end position="185"/>
    </location>
</feature>
<reference evidence="8" key="1">
    <citation type="submission" date="2022-10" db="EMBL/GenBank/DDBJ databases">
        <title>The complete genomes of actinobacterial strains from the NBC collection.</title>
        <authorList>
            <person name="Joergensen T.S."/>
            <person name="Alvarez Arevalo M."/>
            <person name="Sterndorff E.B."/>
            <person name="Faurdal D."/>
            <person name="Vuksanovic O."/>
            <person name="Mourched A.-S."/>
            <person name="Charusanti P."/>
            <person name="Shaw S."/>
            <person name="Blin K."/>
            <person name="Weber T."/>
        </authorList>
    </citation>
    <scope>NUCLEOTIDE SEQUENCE</scope>
    <source>
        <strain evidence="8">NBC 00180</strain>
    </source>
</reference>
<dbReference type="EMBL" id="CP108140">
    <property type="protein sequence ID" value="WTP91234.1"/>
    <property type="molecule type" value="Genomic_DNA"/>
</dbReference>
<dbReference type="InterPro" id="IPR051784">
    <property type="entry name" value="Nod_factor_ABC_transporter"/>
</dbReference>